<organism evidence="1 2">
    <name type="scientific">Toxocara canis</name>
    <name type="common">Canine roundworm</name>
    <dbReference type="NCBI Taxonomy" id="6265"/>
    <lineage>
        <taxon>Eukaryota</taxon>
        <taxon>Metazoa</taxon>
        <taxon>Ecdysozoa</taxon>
        <taxon>Nematoda</taxon>
        <taxon>Chromadorea</taxon>
        <taxon>Rhabditida</taxon>
        <taxon>Spirurina</taxon>
        <taxon>Ascaridomorpha</taxon>
        <taxon>Ascaridoidea</taxon>
        <taxon>Toxocaridae</taxon>
        <taxon>Toxocara</taxon>
    </lineage>
</organism>
<name>A0A0B2VGT7_TOXCA</name>
<proteinExistence type="predicted"/>
<dbReference type="Proteomes" id="UP000031036">
    <property type="component" value="Unassembled WGS sequence"/>
</dbReference>
<protein>
    <submittedName>
        <fullName evidence="1">Uncharacterized protein</fullName>
    </submittedName>
</protein>
<accession>A0A0B2VGT7</accession>
<keyword evidence="2" id="KW-1185">Reference proteome</keyword>
<evidence type="ECO:0000313" key="2">
    <source>
        <dbReference type="Proteomes" id="UP000031036"/>
    </source>
</evidence>
<dbReference type="EMBL" id="JPKZ01001313">
    <property type="protein sequence ID" value="KHN82726.1"/>
    <property type="molecule type" value="Genomic_DNA"/>
</dbReference>
<evidence type="ECO:0000313" key="1">
    <source>
        <dbReference type="EMBL" id="KHN82726.1"/>
    </source>
</evidence>
<gene>
    <name evidence="1" type="ORF">Tcan_00587</name>
</gene>
<sequence>MGGTGFCCKHSSQYFDSLAYAGSLHLLFAHKISLTCGMVPLVPAGVGCSAAAISVPTSATRSLKVCRNSLSITRRITPFGFVTVRSGKEALGKKKLLMSLRKRKAVDDNCVFAYF</sequence>
<comment type="caution">
    <text evidence="1">The sequence shown here is derived from an EMBL/GenBank/DDBJ whole genome shotgun (WGS) entry which is preliminary data.</text>
</comment>
<dbReference type="AlphaFoldDB" id="A0A0B2VGT7"/>
<feature type="non-terminal residue" evidence="1">
    <location>
        <position position="115"/>
    </location>
</feature>
<reference evidence="1 2" key="1">
    <citation type="submission" date="2014-11" db="EMBL/GenBank/DDBJ databases">
        <title>Genetic blueprint of the zoonotic pathogen Toxocara canis.</title>
        <authorList>
            <person name="Zhu X.-Q."/>
            <person name="Korhonen P.K."/>
            <person name="Cai H."/>
            <person name="Young N.D."/>
            <person name="Nejsum P."/>
            <person name="von Samson-Himmelstjerna G."/>
            <person name="Boag P.R."/>
            <person name="Tan P."/>
            <person name="Li Q."/>
            <person name="Min J."/>
            <person name="Yang Y."/>
            <person name="Wang X."/>
            <person name="Fang X."/>
            <person name="Hall R.S."/>
            <person name="Hofmann A."/>
            <person name="Sternberg P.W."/>
            <person name="Jex A.R."/>
            <person name="Gasser R.B."/>
        </authorList>
    </citation>
    <scope>NUCLEOTIDE SEQUENCE [LARGE SCALE GENOMIC DNA]</scope>
    <source>
        <strain evidence="1">PN_DK_2014</strain>
    </source>
</reference>